<evidence type="ECO:0000313" key="2">
    <source>
        <dbReference type="EMBL" id="NYI76841.1"/>
    </source>
</evidence>
<dbReference type="Pfam" id="PF00480">
    <property type="entry name" value="ROK"/>
    <property type="match status" value="1"/>
</dbReference>
<keyword evidence="2" id="KW-0808">Transferase</keyword>
<reference evidence="2 3" key="1">
    <citation type="submission" date="2020-07" db="EMBL/GenBank/DDBJ databases">
        <title>Sequencing the genomes of 1000 actinobacteria strains.</title>
        <authorList>
            <person name="Klenk H.-P."/>
        </authorList>
    </citation>
    <scope>NUCLEOTIDE SEQUENCE [LARGE SCALE GENOMIC DNA]</scope>
    <source>
        <strain evidence="2 3">DSM 26487</strain>
    </source>
</reference>
<comment type="caution">
    <text evidence="2">The sequence shown here is derived from an EMBL/GenBank/DDBJ whole genome shotgun (WGS) entry which is preliminary data.</text>
</comment>
<name>A0A7Z0DJM8_9ACTN</name>
<dbReference type="InterPro" id="IPR043129">
    <property type="entry name" value="ATPase_NBD"/>
</dbReference>
<evidence type="ECO:0000313" key="3">
    <source>
        <dbReference type="Proteomes" id="UP000564496"/>
    </source>
</evidence>
<proteinExistence type="inferred from homology"/>
<dbReference type="EC" id="2.7.1.2" evidence="2"/>
<gene>
    <name evidence="2" type="ORF">BJ988_001489</name>
</gene>
<organism evidence="2 3">
    <name type="scientific">Nocardioides panzhihuensis</name>
    <dbReference type="NCBI Taxonomy" id="860243"/>
    <lineage>
        <taxon>Bacteria</taxon>
        <taxon>Bacillati</taxon>
        <taxon>Actinomycetota</taxon>
        <taxon>Actinomycetes</taxon>
        <taxon>Propionibacteriales</taxon>
        <taxon>Nocardioidaceae</taxon>
        <taxon>Nocardioides</taxon>
    </lineage>
</organism>
<accession>A0A7Z0DJM8</accession>
<dbReference type="Proteomes" id="UP000564496">
    <property type="component" value="Unassembled WGS sequence"/>
</dbReference>
<dbReference type="AlphaFoldDB" id="A0A7Z0DJM8"/>
<dbReference type="InterPro" id="IPR000600">
    <property type="entry name" value="ROK"/>
</dbReference>
<dbReference type="PANTHER" id="PTHR18964:SF149">
    <property type="entry name" value="BIFUNCTIONAL UDP-N-ACETYLGLUCOSAMINE 2-EPIMERASE_N-ACETYLMANNOSAMINE KINASE"/>
    <property type="match status" value="1"/>
</dbReference>
<keyword evidence="2" id="KW-0418">Kinase</keyword>
<dbReference type="RefSeq" id="WP_179657447.1">
    <property type="nucleotide sequence ID" value="NZ_JACBZR010000001.1"/>
</dbReference>
<sequence>MSQAPHPPELAADRALALAFDVGGTSVRGAVVGAGDVSLAESRVATRTGPAVLDDIAQLGEELLAHLSVAARTRVTGVGVAFPGLVDTESGTSLKAVNLGLVDTPVAAPLAERLRLPVSVSHDTAAAAGAIWVDAGSPSSAFVAVLGTGVAGMTYVEGKPIVGASGQAGELGHLVVDPAGSACSCGLRGCVESRAGARRMLERYAAWGGDPRITGVAELVARTDHDPVAAQVWSEAITALADGFLAVGALLAPGQIILGGGVAEARGRLLEPLRDRMRERAGVTAVPPVRLSSLGARAGLVGAARLALASTGTGA</sequence>
<dbReference type="EMBL" id="JACBZR010000001">
    <property type="protein sequence ID" value="NYI76841.1"/>
    <property type="molecule type" value="Genomic_DNA"/>
</dbReference>
<protein>
    <submittedName>
        <fullName evidence="2">Glucokinase</fullName>
        <ecNumber evidence="2">2.7.1.2</ecNumber>
    </submittedName>
</protein>
<dbReference type="Gene3D" id="3.30.420.40">
    <property type="match status" value="2"/>
</dbReference>
<keyword evidence="3" id="KW-1185">Reference proteome</keyword>
<dbReference type="PANTHER" id="PTHR18964">
    <property type="entry name" value="ROK (REPRESSOR, ORF, KINASE) FAMILY"/>
    <property type="match status" value="1"/>
</dbReference>
<dbReference type="SUPFAM" id="SSF53067">
    <property type="entry name" value="Actin-like ATPase domain"/>
    <property type="match status" value="1"/>
</dbReference>
<evidence type="ECO:0000256" key="1">
    <source>
        <dbReference type="ARBA" id="ARBA00006479"/>
    </source>
</evidence>
<comment type="similarity">
    <text evidence="1">Belongs to the ROK (NagC/XylR) family.</text>
</comment>
<dbReference type="GO" id="GO:0004340">
    <property type="term" value="F:glucokinase activity"/>
    <property type="evidence" value="ECO:0007669"/>
    <property type="project" value="UniProtKB-EC"/>
</dbReference>